<feature type="non-terminal residue" evidence="3">
    <location>
        <position position="1"/>
    </location>
</feature>
<accession>A0A8S9VA27</accession>
<reference evidence="3" key="1">
    <citation type="submission" date="2020-03" db="EMBL/GenBank/DDBJ databases">
        <title>Hybrid Assembly of Korean Phytophthora infestans isolates.</title>
        <authorList>
            <person name="Prokchorchik M."/>
            <person name="Lee Y."/>
            <person name="Seo J."/>
            <person name="Cho J.-H."/>
            <person name="Park Y.-E."/>
            <person name="Jang D.-C."/>
            <person name="Im J.-S."/>
            <person name="Choi J.-G."/>
            <person name="Park H.-J."/>
            <person name="Lee G.-B."/>
            <person name="Lee Y.-G."/>
            <person name="Hong S.-Y."/>
            <person name="Cho K."/>
            <person name="Sohn K.H."/>
        </authorList>
    </citation>
    <scope>NUCLEOTIDE SEQUENCE</scope>
    <source>
        <strain evidence="3">KR_2_A2</strain>
    </source>
</reference>
<evidence type="ECO:0000313" key="3">
    <source>
        <dbReference type="EMBL" id="KAF4148244.1"/>
    </source>
</evidence>
<gene>
    <name evidence="3" type="ORF">GN958_ATG02568</name>
</gene>
<keyword evidence="1" id="KW-0863">Zinc-finger</keyword>
<protein>
    <recommendedName>
        <fullName evidence="2">SWIM-type domain-containing protein</fullName>
    </recommendedName>
</protein>
<comment type="caution">
    <text evidence="3">The sequence shown here is derived from an EMBL/GenBank/DDBJ whole genome shotgun (WGS) entry which is preliminary data.</text>
</comment>
<evidence type="ECO:0000313" key="4">
    <source>
        <dbReference type="Proteomes" id="UP000704712"/>
    </source>
</evidence>
<sequence length="443" mass="50650">SGKTATYFMQDYTFNSNTNCVVESSGKMKKYKCDDNRNGAEDGCKWEVRVSCKKKRDSTPFFGVSSINDEHSDFCASIAKPTRLQLAQLATLRAAALGDRTIKRKALVSMLQSGDGISMPFSRSMMYRAKNNILQSANGEWEASFKRFPSMLADLRDSSNGTLISLSVDQHQRFLRCGDQHPSDIALGSPLQGDLPSFLEAEEVKTGEHGINDLDNLSEALCECSNFENEKKLPMFKWRTSNFVESASDVLIENDVRQSDPCNGIYKIAVEEMAKFSQRRNTINSWQKSKLILTSYAKKLWILEKELVGEYKVGRSSDTISYVSHPGVTTRSREVNIPNLWCTCSHFDQMRMACRHSFAVLRERGIQDQALPSYVFGVKLQIYFFRQEYESSRERRPTAECDCEAVSILQTSWPSRNPMDCKQWREQQLFDLRLSRMQRKRSQ</sequence>
<dbReference type="AlphaFoldDB" id="A0A8S9VA27"/>
<feature type="domain" description="SWIM-type" evidence="2">
    <location>
        <begin position="333"/>
        <end position="365"/>
    </location>
</feature>
<evidence type="ECO:0000259" key="2">
    <source>
        <dbReference type="PROSITE" id="PS50966"/>
    </source>
</evidence>
<proteinExistence type="predicted"/>
<dbReference type="PROSITE" id="PS50966">
    <property type="entry name" value="ZF_SWIM"/>
    <property type="match status" value="1"/>
</dbReference>
<organism evidence="3 4">
    <name type="scientific">Phytophthora infestans</name>
    <name type="common">Potato late blight agent</name>
    <name type="synonym">Botrytis infestans</name>
    <dbReference type="NCBI Taxonomy" id="4787"/>
    <lineage>
        <taxon>Eukaryota</taxon>
        <taxon>Sar</taxon>
        <taxon>Stramenopiles</taxon>
        <taxon>Oomycota</taxon>
        <taxon>Peronosporomycetes</taxon>
        <taxon>Peronosporales</taxon>
        <taxon>Peronosporaceae</taxon>
        <taxon>Phytophthora</taxon>
    </lineage>
</organism>
<dbReference type="EMBL" id="JAACNO010000312">
    <property type="protein sequence ID" value="KAF4148244.1"/>
    <property type="molecule type" value="Genomic_DNA"/>
</dbReference>
<evidence type="ECO:0000256" key="1">
    <source>
        <dbReference type="PROSITE-ProRule" id="PRU00325"/>
    </source>
</evidence>
<keyword evidence="1" id="KW-0479">Metal-binding</keyword>
<dbReference type="Proteomes" id="UP000704712">
    <property type="component" value="Unassembled WGS sequence"/>
</dbReference>
<dbReference type="GO" id="GO:0008270">
    <property type="term" value="F:zinc ion binding"/>
    <property type="evidence" value="ECO:0007669"/>
    <property type="project" value="UniProtKB-KW"/>
</dbReference>
<keyword evidence="1" id="KW-0862">Zinc</keyword>
<name>A0A8S9VA27_PHYIN</name>
<dbReference type="InterPro" id="IPR007527">
    <property type="entry name" value="Znf_SWIM"/>
</dbReference>